<evidence type="ECO:0000259" key="2">
    <source>
        <dbReference type="PROSITE" id="PS50042"/>
    </source>
</evidence>
<dbReference type="SUPFAM" id="SSF48452">
    <property type="entry name" value="TPR-like"/>
    <property type="match status" value="1"/>
</dbReference>
<feature type="region of interest" description="Disordered" evidence="1">
    <location>
        <begin position="283"/>
        <end position="400"/>
    </location>
</feature>
<dbReference type="AlphaFoldDB" id="A0A540WK51"/>
<evidence type="ECO:0000256" key="1">
    <source>
        <dbReference type="SAM" id="MobiDB-lite"/>
    </source>
</evidence>
<dbReference type="CDD" id="cd00038">
    <property type="entry name" value="CAP_ED"/>
    <property type="match status" value="2"/>
</dbReference>
<feature type="domain" description="Cyclic nucleotide-binding" evidence="2">
    <location>
        <begin position="482"/>
        <end position="577"/>
    </location>
</feature>
<dbReference type="Pfam" id="PF00027">
    <property type="entry name" value="cNMP_binding"/>
    <property type="match status" value="2"/>
</dbReference>
<accession>A0A540WK51</accession>
<comment type="caution">
    <text evidence="3">The sequence shown here is derived from an EMBL/GenBank/DDBJ whole genome shotgun (WGS) entry which is preliminary data.</text>
</comment>
<dbReference type="PROSITE" id="PS50042">
    <property type="entry name" value="CNMP_BINDING_3"/>
    <property type="match status" value="2"/>
</dbReference>
<dbReference type="PANTHER" id="PTHR23011:SF28">
    <property type="entry name" value="CYCLIC NUCLEOTIDE-BINDING DOMAIN CONTAINING PROTEIN"/>
    <property type="match status" value="1"/>
</dbReference>
<protein>
    <submittedName>
        <fullName evidence="3">Cyclic nucleotide-binding domain-containing protein</fullName>
    </submittedName>
</protein>
<dbReference type="EMBL" id="VIFM01000438">
    <property type="protein sequence ID" value="TQF08834.1"/>
    <property type="molecule type" value="Genomic_DNA"/>
</dbReference>
<evidence type="ECO:0000313" key="3">
    <source>
        <dbReference type="EMBL" id="TQF08834.1"/>
    </source>
</evidence>
<gene>
    <name evidence="3" type="ORF">FJV41_47805</name>
</gene>
<dbReference type="SUPFAM" id="SSF51206">
    <property type="entry name" value="cAMP-binding domain-like"/>
    <property type="match status" value="2"/>
</dbReference>
<dbReference type="Gene3D" id="1.25.40.10">
    <property type="entry name" value="Tetratricopeptide repeat domain"/>
    <property type="match status" value="1"/>
</dbReference>
<organism evidence="3 4">
    <name type="scientific">Myxococcus llanfairpwllgwyngyllgogerychwyrndrobwllllantysiliogogogochensis</name>
    <dbReference type="NCBI Taxonomy" id="2590453"/>
    <lineage>
        <taxon>Bacteria</taxon>
        <taxon>Pseudomonadati</taxon>
        <taxon>Myxococcota</taxon>
        <taxon>Myxococcia</taxon>
        <taxon>Myxococcales</taxon>
        <taxon>Cystobacterineae</taxon>
        <taxon>Myxococcaceae</taxon>
        <taxon>Myxococcus</taxon>
    </lineage>
</organism>
<sequence length="756" mass="79864">MEARKLKDRAAEAFTKGRFSKAAELYEDFCKLDPKDHQSRLRTGDAWAKAGERERAISAYQAAAEGFAKEGFLPRAIAASKLILELDPSHQGVQQMLANLYARRGTPAGARARGPMTSALSAPPPPERPVAAVPTPPRAGTPAVLEAGEGSVNLSAELPAELALSVEDAPTPGSTDTSDEVVHSVRMGLSHPDAEASVAAASPGEDHEGIDIALGEPESSPAVSAVTHANARGASETPSVASVSAISAGVADTHANPRSVSDASINASVGTIPAGDVVTSAHARGEAASAPPSVSAENSIASAQENNGTSLPPGLAPRATQRVRPPVPETPVAASTDALTSGPRSPVSGKWKALSSPIGEAGSTDSNSMPRTPTVIDPPSAPPGLRPRRAEATPHAGATAVPFREVSRELGASLRAVPPSPSSFTELEMEADSLLHAVELAAQAGLHQRAEEVGDGEEEVFSLTEEVLTDAPSLDALPTIPLFSDLPRDAFIELFERCPLRRFSLGERILDQGSHGDAFYVICEGQVRVFRTESGRRVDLAALEGGAFFGEMAILSGAPRTASVEAGTEDTQLLEISAPVLASLSRSHPQVAAALKKFVRQRLLTNVMNTSALFRPFNRKDRRTLVERFRARDIERGEVVIRDGDRTDGLYVLLSGEVEVHKDGHLLTRLKEGDLFGEISLLQKTPATATVTAARHTTLLRLPREDFDALISSHPQILVLISELSDERLRRTEQVLGTNLSGTLSSLDGEEELILV</sequence>
<name>A0A540WK51_9BACT</name>
<dbReference type="InterPro" id="IPR018488">
    <property type="entry name" value="cNMP-bd_CS"/>
</dbReference>
<feature type="compositionally biased region" description="Pro residues" evidence="1">
    <location>
        <begin position="122"/>
        <end position="139"/>
    </location>
</feature>
<reference evidence="3 4" key="1">
    <citation type="submission" date="2019-06" db="EMBL/GenBank/DDBJ databases">
        <authorList>
            <person name="Livingstone P."/>
            <person name="Whitworth D."/>
        </authorList>
    </citation>
    <scope>NUCLEOTIDE SEQUENCE [LARGE SCALE GENOMIC DNA]</scope>
    <source>
        <strain evidence="3 4">AM401</strain>
    </source>
</reference>
<dbReference type="InterPro" id="IPR014710">
    <property type="entry name" value="RmlC-like_jellyroll"/>
</dbReference>
<feature type="domain" description="Cyclic nucleotide-binding" evidence="2">
    <location>
        <begin position="613"/>
        <end position="711"/>
    </location>
</feature>
<dbReference type="OrthoDB" id="9779457at2"/>
<dbReference type="InterPro" id="IPR018490">
    <property type="entry name" value="cNMP-bd_dom_sf"/>
</dbReference>
<feature type="compositionally biased region" description="Polar residues" evidence="1">
    <location>
        <begin position="300"/>
        <end position="310"/>
    </location>
</feature>
<proteinExistence type="predicted"/>
<feature type="region of interest" description="Disordered" evidence="1">
    <location>
        <begin position="107"/>
        <end position="144"/>
    </location>
</feature>
<dbReference type="Proteomes" id="UP000315369">
    <property type="component" value="Unassembled WGS sequence"/>
</dbReference>
<dbReference type="PRINTS" id="PR00103">
    <property type="entry name" value="CAMPKINASE"/>
</dbReference>
<keyword evidence="4" id="KW-1185">Reference proteome</keyword>
<dbReference type="InterPro" id="IPR000595">
    <property type="entry name" value="cNMP-bd_dom"/>
</dbReference>
<dbReference type="SMART" id="SM00100">
    <property type="entry name" value="cNMP"/>
    <property type="match status" value="2"/>
</dbReference>
<dbReference type="RefSeq" id="WP_141649294.1">
    <property type="nucleotide sequence ID" value="NZ_VIFM01000438.1"/>
</dbReference>
<dbReference type="PANTHER" id="PTHR23011">
    <property type="entry name" value="CYCLIC NUCLEOTIDE-BINDING DOMAIN CONTAINING PROTEIN"/>
    <property type="match status" value="1"/>
</dbReference>
<dbReference type="Gene3D" id="2.60.120.10">
    <property type="entry name" value="Jelly Rolls"/>
    <property type="match status" value="2"/>
</dbReference>
<dbReference type="InterPro" id="IPR011990">
    <property type="entry name" value="TPR-like_helical_dom_sf"/>
</dbReference>
<feature type="compositionally biased region" description="Low complexity" evidence="1">
    <location>
        <begin position="286"/>
        <end position="299"/>
    </location>
</feature>
<dbReference type="PROSITE" id="PS00889">
    <property type="entry name" value="CNMP_BINDING_2"/>
    <property type="match status" value="1"/>
</dbReference>
<evidence type="ECO:0000313" key="4">
    <source>
        <dbReference type="Proteomes" id="UP000315369"/>
    </source>
</evidence>